<evidence type="ECO:0000259" key="1">
    <source>
        <dbReference type="PROSITE" id="PS51094"/>
    </source>
</evidence>
<dbReference type="PANTHER" id="PTHR47738:SF3">
    <property type="entry name" value="PHOSPHOTRANSFERASE SYSTEM MANNITOL_FRUCTOSE-SPECIFIC IIA DOMAIN CONTAINING PROTEIN"/>
    <property type="match status" value="1"/>
</dbReference>
<dbReference type="RefSeq" id="WP_188803173.1">
    <property type="nucleotide sequence ID" value="NZ_BMOK01000008.1"/>
</dbReference>
<gene>
    <name evidence="2" type="ORF">GCM10007968_21420</name>
</gene>
<keyword evidence="2" id="KW-0762">Sugar transport</keyword>
<organism evidence="2 3">
    <name type="scientific">Sporolactobacillus putidus</name>
    <dbReference type="NCBI Taxonomy" id="492735"/>
    <lineage>
        <taxon>Bacteria</taxon>
        <taxon>Bacillati</taxon>
        <taxon>Bacillota</taxon>
        <taxon>Bacilli</taxon>
        <taxon>Bacillales</taxon>
        <taxon>Sporolactobacillaceae</taxon>
        <taxon>Sporolactobacillus</taxon>
    </lineage>
</organism>
<protein>
    <submittedName>
        <fullName evidence="2">PTS sugar transporter subunit IIA</fullName>
    </submittedName>
</protein>
<keyword evidence="3" id="KW-1185">Reference proteome</keyword>
<dbReference type="InterPro" id="IPR002178">
    <property type="entry name" value="PTS_EIIA_type-2_dom"/>
</dbReference>
<reference evidence="2" key="2">
    <citation type="submission" date="2020-09" db="EMBL/GenBank/DDBJ databases">
        <authorList>
            <person name="Sun Q."/>
            <person name="Ohkuma M."/>
        </authorList>
    </citation>
    <scope>NUCLEOTIDE SEQUENCE</scope>
    <source>
        <strain evidence="2">JCM 15325</strain>
    </source>
</reference>
<dbReference type="PANTHER" id="PTHR47738">
    <property type="entry name" value="PTS SYSTEM FRUCTOSE-LIKE EIIA COMPONENT-RELATED"/>
    <property type="match status" value="1"/>
</dbReference>
<dbReference type="CDD" id="cd00211">
    <property type="entry name" value="PTS_IIA_fru"/>
    <property type="match status" value="1"/>
</dbReference>
<evidence type="ECO:0000313" key="3">
    <source>
        <dbReference type="Proteomes" id="UP000654670"/>
    </source>
</evidence>
<comment type="caution">
    <text evidence="2">The sequence shown here is derived from an EMBL/GenBank/DDBJ whole genome shotgun (WGS) entry which is preliminary data.</text>
</comment>
<feature type="domain" description="PTS EIIA type-2" evidence="1">
    <location>
        <begin position="1"/>
        <end position="148"/>
    </location>
</feature>
<name>A0A917S5G4_9BACL</name>
<dbReference type="SUPFAM" id="SSF55804">
    <property type="entry name" value="Phoshotransferase/anion transport protein"/>
    <property type="match status" value="1"/>
</dbReference>
<sequence>MYFDREIILFNQSATDRGNALKLLADEFLKRKLVTNKFLDGILERERNYPTGLNVNGLGIAIPHTDSDKVIVSQLGFLSLAKPVEFREMGSNVGKVDVSMIFMLCLKNANDQLEMLQKLVALFQNEHLVSQLQTCDSVENFIEVMKQAGIK</sequence>
<keyword evidence="2" id="KW-0813">Transport</keyword>
<dbReference type="Proteomes" id="UP000654670">
    <property type="component" value="Unassembled WGS sequence"/>
</dbReference>
<dbReference type="AlphaFoldDB" id="A0A917S5G4"/>
<dbReference type="EMBL" id="BMOK01000008">
    <property type="protein sequence ID" value="GGL57111.1"/>
    <property type="molecule type" value="Genomic_DNA"/>
</dbReference>
<reference evidence="2" key="1">
    <citation type="journal article" date="2014" name="Int. J. Syst. Evol. Microbiol.">
        <title>Complete genome sequence of Corynebacterium casei LMG S-19264T (=DSM 44701T), isolated from a smear-ripened cheese.</title>
        <authorList>
            <consortium name="US DOE Joint Genome Institute (JGI-PGF)"/>
            <person name="Walter F."/>
            <person name="Albersmeier A."/>
            <person name="Kalinowski J."/>
            <person name="Ruckert C."/>
        </authorList>
    </citation>
    <scope>NUCLEOTIDE SEQUENCE</scope>
    <source>
        <strain evidence="2">JCM 15325</strain>
    </source>
</reference>
<dbReference type="PROSITE" id="PS51094">
    <property type="entry name" value="PTS_EIIA_TYPE_2"/>
    <property type="match status" value="1"/>
</dbReference>
<dbReference type="InterPro" id="IPR051541">
    <property type="entry name" value="PTS_SugarTrans_NitroReg"/>
</dbReference>
<dbReference type="Pfam" id="PF00359">
    <property type="entry name" value="PTS_EIIA_2"/>
    <property type="match status" value="1"/>
</dbReference>
<proteinExistence type="predicted"/>
<dbReference type="InterPro" id="IPR016152">
    <property type="entry name" value="PTrfase/Anion_transptr"/>
</dbReference>
<accession>A0A917S5G4</accession>
<dbReference type="Gene3D" id="3.40.930.10">
    <property type="entry name" value="Mannitol-specific EII, Chain A"/>
    <property type="match status" value="1"/>
</dbReference>
<evidence type="ECO:0000313" key="2">
    <source>
        <dbReference type="EMBL" id="GGL57111.1"/>
    </source>
</evidence>